<protein>
    <submittedName>
        <fullName evidence="7">Site-specific DNA-methyltransferase</fullName>
    </submittedName>
</protein>
<dbReference type="InterPro" id="IPR029063">
    <property type="entry name" value="SAM-dependent_MTases_sf"/>
</dbReference>
<keyword evidence="4" id="KW-0949">S-adenosyl-L-methionine</keyword>
<dbReference type="GO" id="GO:0008170">
    <property type="term" value="F:N-methyltransferase activity"/>
    <property type="evidence" value="ECO:0007669"/>
    <property type="project" value="InterPro"/>
</dbReference>
<dbReference type="AlphaFoldDB" id="A0AB33JZ73"/>
<gene>
    <name evidence="7" type="ORF">KCMC57_30320</name>
</gene>
<reference evidence="7" key="1">
    <citation type="submission" date="2024-07" db="EMBL/GenBank/DDBJ databases">
        <title>Complete genome sequences of cellulolytic bacteria, Kitasatospora sp. CMC57 and Streptomyces sp. CMC78, isolated from Japanese agricultural soil.</title>
        <authorList>
            <person name="Hashimoto T."/>
            <person name="Ito M."/>
            <person name="Iwamoto M."/>
            <person name="Fukahori D."/>
            <person name="Shoda T."/>
            <person name="Sakoda M."/>
            <person name="Morohoshi T."/>
            <person name="Mitsuboshi M."/>
            <person name="Nishizawa T."/>
        </authorList>
    </citation>
    <scope>NUCLEOTIDE SEQUENCE</scope>
    <source>
        <strain evidence="7">CMC57</strain>
    </source>
</reference>
<dbReference type="PIRSF" id="PIRSF015855">
    <property type="entry name" value="TypeIII_Mtase_mKpnI"/>
    <property type="match status" value="1"/>
</dbReference>
<feature type="domain" description="DNA methylase N-4/N-6" evidence="6">
    <location>
        <begin position="123"/>
        <end position="442"/>
    </location>
</feature>
<dbReference type="InterPro" id="IPR002941">
    <property type="entry name" value="DNA_methylase_N4/N6"/>
</dbReference>
<dbReference type="InterPro" id="IPR002052">
    <property type="entry name" value="DNA_methylase_N6_adenine_CS"/>
</dbReference>
<dbReference type="Gene3D" id="3.40.50.150">
    <property type="entry name" value="Vaccinia Virus protein VP39"/>
    <property type="match status" value="1"/>
</dbReference>
<dbReference type="Pfam" id="PF01555">
    <property type="entry name" value="N6_N4_Mtase"/>
    <property type="match status" value="1"/>
</dbReference>
<comment type="similarity">
    <text evidence="1">Belongs to the N(4)/N(6)-methyltransferase family.</text>
</comment>
<evidence type="ECO:0000259" key="6">
    <source>
        <dbReference type="Pfam" id="PF01555"/>
    </source>
</evidence>
<evidence type="ECO:0000313" key="7">
    <source>
        <dbReference type="EMBL" id="BFP46664.1"/>
    </source>
</evidence>
<dbReference type="EMBL" id="AP035881">
    <property type="protein sequence ID" value="BFP46664.1"/>
    <property type="molecule type" value="Genomic_DNA"/>
</dbReference>
<sequence length="634" mass="71097">MADSKVTMQQVQPGDPETQSKDLVADNLGQLKMLFPDAFTEGKIDFEVLKQLLGGSIDEGKEKYGLSWHGKRQARRIALTPSTGTLLPRPEDSVDWDTTQNLMIEGDNLEVLKLLQKGFANQVKLIYIDPPYNTGQDFIYPDSFRDGVRSYLEITGQLDGGARQSSNTEASGRYHSTWLDMIYPRLWLARNLLKDDGVIFVSIDDHEVHNLRQVMDEIFGPENFICNAVWQKSYTANMTAKFISDTHDHILIYAKDIEHATLGRLGRSEEQKAKFKNPDSDPRGPWKAENLSAGKFYSAGQFEITGPTGEKFLPPPGRYWRCDEARYNGWLADGRITFGQSGTGRPMLKKFLAEMDDELTPSSWWKHEDFGSNKEASLELKDLFDGEAVFQTPKPVRLLSTICSLGAPDGGIVLDFFAGSGTTAHAVIETNRNDGASRRFILVQLPEPLIRGAREQKDALDFCERSNIPANLAELTKERIRRAAKVSGRAGFRVFRLDTSNINRWDTTRQDPEQQTLEVVDNIIDGRTNQDLLFELLLNLGLDLSLPIDTRTFDGIDVFSTGYGLLFTCLPPADAITKDNVEAVAHGIVDWRKELDPTGEVSVYFKDTAFRDDVAKANMTAILAQHSFPIVKSL</sequence>
<organism evidence="7">
    <name type="scientific">Kitasatospora sp. CMC57</name>
    <dbReference type="NCBI Taxonomy" id="3231513"/>
    <lineage>
        <taxon>Bacteria</taxon>
        <taxon>Bacillati</taxon>
        <taxon>Actinomycetota</taxon>
        <taxon>Actinomycetes</taxon>
        <taxon>Kitasatosporales</taxon>
        <taxon>Streptomycetaceae</taxon>
        <taxon>Kitasatospora</taxon>
    </lineage>
</organism>
<dbReference type="RefSeq" id="WP_407989061.1">
    <property type="nucleotide sequence ID" value="NZ_AP035881.2"/>
</dbReference>
<dbReference type="GO" id="GO:0032259">
    <property type="term" value="P:methylation"/>
    <property type="evidence" value="ECO:0007669"/>
    <property type="project" value="UniProtKB-KW"/>
</dbReference>
<accession>A0AB33JZ73</accession>
<dbReference type="PROSITE" id="PS00092">
    <property type="entry name" value="N6_MTASE"/>
    <property type="match status" value="1"/>
</dbReference>
<evidence type="ECO:0000256" key="4">
    <source>
        <dbReference type="ARBA" id="ARBA00022691"/>
    </source>
</evidence>
<dbReference type="InterPro" id="IPR002295">
    <property type="entry name" value="N4/N6-MTase_EcoPI_Mod-like"/>
</dbReference>
<dbReference type="PRINTS" id="PR00506">
    <property type="entry name" value="D21N6MTFRASE"/>
</dbReference>
<evidence type="ECO:0000256" key="2">
    <source>
        <dbReference type="ARBA" id="ARBA00022603"/>
    </source>
</evidence>
<dbReference type="SUPFAM" id="SSF53335">
    <property type="entry name" value="S-adenosyl-L-methionine-dependent methyltransferases"/>
    <property type="match status" value="1"/>
</dbReference>
<evidence type="ECO:0000256" key="5">
    <source>
        <dbReference type="SAM" id="MobiDB-lite"/>
    </source>
</evidence>
<keyword evidence="3" id="KW-0808">Transferase</keyword>
<evidence type="ECO:0000256" key="1">
    <source>
        <dbReference type="ARBA" id="ARBA00006594"/>
    </source>
</evidence>
<evidence type="ECO:0000256" key="3">
    <source>
        <dbReference type="ARBA" id="ARBA00022679"/>
    </source>
</evidence>
<keyword evidence="2" id="KW-0489">Methyltransferase</keyword>
<dbReference type="GO" id="GO:0003677">
    <property type="term" value="F:DNA binding"/>
    <property type="evidence" value="ECO:0007669"/>
    <property type="project" value="InterPro"/>
</dbReference>
<feature type="region of interest" description="Disordered" evidence="5">
    <location>
        <begin position="1"/>
        <end position="21"/>
    </location>
</feature>
<name>A0AB33JZ73_9ACTN</name>
<proteinExistence type="inferred from homology"/>
<feature type="compositionally biased region" description="Polar residues" evidence="5">
    <location>
        <begin position="1"/>
        <end position="12"/>
    </location>
</feature>